<dbReference type="GO" id="GO:0005886">
    <property type="term" value="C:plasma membrane"/>
    <property type="evidence" value="ECO:0007669"/>
    <property type="project" value="TreeGrafter"/>
</dbReference>
<keyword evidence="4" id="KW-0808">Transferase</keyword>
<feature type="transmembrane region" description="Helical" evidence="2">
    <location>
        <begin position="244"/>
        <end position="263"/>
    </location>
</feature>
<dbReference type="InterPro" id="IPR000045">
    <property type="entry name" value="Prepilin_IV_endopep_pep"/>
</dbReference>
<proteinExistence type="inferred from homology"/>
<evidence type="ECO:0000313" key="5">
    <source>
        <dbReference type="Proteomes" id="UP000240542"/>
    </source>
</evidence>
<feature type="transmembrane region" description="Helical" evidence="2">
    <location>
        <begin position="172"/>
        <end position="193"/>
    </location>
</feature>
<reference evidence="4 5" key="1">
    <citation type="submission" date="2018-03" db="EMBL/GenBank/DDBJ databases">
        <title>Genomic Encyclopedia of Archaeal and Bacterial Type Strains, Phase II (KMG-II): from individual species to whole genera.</title>
        <authorList>
            <person name="Goeker M."/>
        </authorList>
    </citation>
    <scope>NUCLEOTIDE SEQUENCE [LARGE SCALE GENOMIC DNA]</scope>
    <source>
        <strain evidence="4 5">DSM 45312</strain>
    </source>
</reference>
<feature type="transmembrane region" description="Helical" evidence="2">
    <location>
        <begin position="90"/>
        <end position="108"/>
    </location>
</feature>
<comment type="caution">
    <text evidence="4">The sequence shown here is derived from an EMBL/GenBank/DDBJ whole genome shotgun (WGS) entry which is preliminary data.</text>
</comment>
<dbReference type="InterPro" id="IPR050882">
    <property type="entry name" value="Prepilin_peptidase/N-MTase"/>
</dbReference>
<dbReference type="PANTHER" id="PTHR30487:SF0">
    <property type="entry name" value="PREPILIN LEADER PEPTIDASE_N-METHYLTRANSFERASE-RELATED"/>
    <property type="match status" value="1"/>
</dbReference>
<accession>A0A2P8DHY8</accession>
<dbReference type="GO" id="GO:0006465">
    <property type="term" value="P:signal peptide processing"/>
    <property type="evidence" value="ECO:0007669"/>
    <property type="project" value="TreeGrafter"/>
</dbReference>
<keyword evidence="2" id="KW-0812">Transmembrane</keyword>
<gene>
    <name evidence="4" type="ORF">CLV63_110123</name>
</gene>
<sequence>MPTIPQLLLAALLALTCAGIGVLAGRVVPLFHPYPPDDPENPDAGPPPPPPPSCPECRAEVAWSRWAPLPARFVLAGRCPACAAAVRAPASVPVLAGVLAAAVVLTGGDRSPLELAAFCFLAVWAVLLGVVDARVKRLPNLLVFPGYPIALVLLGGAALTTPGATDSLVDGLIGLVGLSVFYFVLWFIYPAGMGWGDVKMAGLLGLYLGWETLGAPVSGTFLAFLASAVIGLGLIAVGKATRKSAIPFGPFMLIGAFILILAGDPSPLVFG</sequence>
<comment type="similarity">
    <text evidence="1">Belongs to the peptidase A24 family.</text>
</comment>
<feature type="transmembrane region" description="Helical" evidence="2">
    <location>
        <begin position="115"/>
        <end position="135"/>
    </location>
</feature>
<keyword evidence="2" id="KW-0472">Membrane</keyword>
<dbReference type="GO" id="GO:0008168">
    <property type="term" value="F:methyltransferase activity"/>
    <property type="evidence" value="ECO:0007669"/>
    <property type="project" value="UniProtKB-KW"/>
</dbReference>
<organism evidence="4 5">
    <name type="scientific">Murinocardiopsis flavida</name>
    <dbReference type="NCBI Taxonomy" id="645275"/>
    <lineage>
        <taxon>Bacteria</taxon>
        <taxon>Bacillati</taxon>
        <taxon>Actinomycetota</taxon>
        <taxon>Actinomycetes</taxon>
        <taxon>Streptosporangiales</taxon>
        <taxon>Nocardiopsidaceae</taxon>
        <taxon>Murinocardiopsis</taxon>
    </lineage>
</organism>
<keyword evidence="2" id="KW-1133">Transmembrane helix</keyword>
<protein>
    <submittedName>
        <fullName evidence="4">Leader peptidase (Prepilin peptidase)/N-methyltransferase</fullName>
    </submittedName>
</protein>
<dbReference type="GO" id="GO:0004190">
    <property type="term" value="F:aspartic-type endopeptidase activity"/>
    <property type="evidence" value="ECO:0007669"/>
    <property type="project" value="InterPro"/>
</dbReference>
<feature type="transmembrane region" description="Helical" evidence="2">
    <location>
        <begin position="213"/>
        <end position="237"/>
    </location>
</feature>
<dbReference type="OrthoDB" id="2087435at2"/>
<keyword evidence="4" id="KW-0489">Methyltransferase</keyword>
<keyword evidence="5" id="KW-1185">Reference proteome</keyword>
<dbReference type="AlphaFoldDB" id="A0A2P8DHY8"/>
<dbReference type="EMBL" id="PYGA01000010">
    <property type="protein sequence ID" value="PSK96826.1"/>
    <property type="molecule type" value="Genomic_DNA"/>
</dbReference>
<evidence type="ECO:0000313" key="4">
    <source>
        <dbReference type="EMBL" id="PSK96826.1"/>
    </source>
</evidence>
<dbReference type="Proteomes" id="UP000240542">
    <property type="component" value="Unassembled WGS sequence"/>
</dbReference>
<dbReference type="GO" id="GO:0032259">
    <property type="term" value="P:methylation"/>
    <property type="evidence" value="ECO:0007669"/>
    <property type="project" value="UniProtKB-KW"/>
</dbReference>
<evidence type="ECO:0000259" key="3">
    <source>
        <dbReference type="Pfam" id="PF01478"/>
    </source>
</evidence>
<dbReference type="PANTHER" id="PTHR30487">
    <property type="entry name" value="TYPE 4 PREPILIN-LIKE PROTEINS LEADER PEPTIDE-PROCESSING ENZYME"/>
    <property type="match status" value="1"/>
</dbReference>
<evidence type="ECO:0000256" key="1">
    <source>
        <dbReference type="ARBA" id="ARBA00005801"/>
    </source>
</evidence>
<name>A0A2P8DHY8_9ACTN</name>
<feature type="transmembrane region" description="Helical" evidence="2">
    <location>
        <begin position="141"/>
        <end position="160"/>
    </location>
</feature>
<dbReference type="Gene3D" id="1.20.120.1220">
    <property type="match status" value="1"/>
</dbReference>
<dbReference type="RefSeq" id="WP_106583719.1">
    <property type="nucleotide sequence ID" value="NZ_PYGA01000010.1"/>
</dbReference>
<feature type="domain" description="Prepilin type IV endopeptidase peptidase" evidence="3">
    <location>
        <begin position="119"/>
        <end position="233"/>
    </location>
</feature>
<dbReference type="Pfam" id="PF01478">
    <property type="entry name" value="Peptidase_A24"/>
    <property type="match status" value="1"/>
</dbReference>
<evidence type="ECO:0000256" key="2">
    <source>
        <dbReference type="SAM" id="Phobius"/>
    </source>
</evidence>